<dbReference type="Proteomes" id="UP000826195">
    <property type="component" value="Unassembled WGS sequence"/>
</dbReference>
<dbReference type="InterPro" id="IPR008930">
    <property type="entry name" value="Terpenoid_cyclase/PrenylTrfase"/>
</dbReference>
<name>A0AAV7IVS5_COTGL</name>
<dbReference type="Gene3D" id="1.50.10.20">
    <property type="match status" value="1"/>
</dbReference>
<evidence type="ECO:0000256" key="5">
    <source>
        <dbReference type="ARBA" id="ARBA00022723"/>
    </source>
</evidence>
<dbReference type="GO" id="GO:0004662">
    <property type="term" value="F:CAAX-protein geranylgeranyltransferase activity"/>
    <property type="evidence" value="ECO:0007669"/>
    <property type="project" value="TreeGrafter"/>
</dbReference>
<organism evidence="9 10">
    <name type="scientific">Cotesia glomerata</name>
    <name type="common">Lepidopteran parasitic wasp</name>
    <name type="synonym">Apanteles glomeratus</name>
    <dbReference type="NCBI Taxonomy" id="32391"/>
    <lineage>
        <taxon>Eukaryota</taxon>
        <taxon>Metazoa</taxon>
        <taxon>Ecdysozoa</taxon>
        <taxon>Arthropoda</taxon>
        <taxon>Hexapoda</taxon>
        <taxon>Insecta</taxon>
        <taxon>Pterygota</taxon>
        <taxon>Neoptera</taxon>
        <taxon>Endopterygota</taxon>
        <taxon>Hymenoptera</taxon>
        <taxon>Apocrita</taxon>
        <taxon>Ichneumonoidea</taxon>
        <taxon>Braconidae</taxon>
        <taxon>Microgastrinae</taxon>
        <taxon>Cotesia</taxon>
    </lineage>
</organism>
<feature type="domain" description="Prenyltransferase alpha-alpha toroid" evidence="8">
    <location>
        <begin position="1"/>
        <end position="65"/>
    </location>
</feature>
<dbReference type="AlphaFoldDB" id="A0AAV7IVS5"/>
<dbReference type="SUPFAM" id="SSF48239">
    <property type="entry name" value="Terpenoid cyclases/Protein prenyltransferases"/>
    <property type="match status" value="1"/>
</dbReference>
<dbReference type="Pfam" id="PF00432">
    <property type="entry name" value="Prenyltrans"/>
    <property type="match status" value="1"/>
</dbReference>
<dbReference type="PANTHER" id="PTHR11774:SF4">
    <property type="entry name" value="GERANYLGERANYL TRANSFERASE TYPE-1 SUBUNIT BETA"/>
    <property type="match status" value="1"/>
</dbReference>
<evidence type="ECO:0000256" key="1">
    <source>
        <dbReference type="ARBA" id="ARBA00001947"/>
    </source>
</evidence>
<comment type="cofactor">
    <cofactor evidence="1">
        <name>Zn(2+)</name>
        <dbReference type="ChEBI" id="CHEBI:29105"/>
    </cofactor>
</comment>
<proteinExistence type="inferred from homology"/>
<dbReference type="GO" id="GO:0005953">
    <property type="term" value="C:CAAX-protein geranylgeranyltransferase complex"/>
    <property type="evidence" value="ECO:0007669"/>
    <property type="project" value="TreeGrafter"/>
</dbReference>
<keyword evidence="6" id="KW-0677">Repeat</keyword>
<accession>A0AAV7IVS5</accession>
<keyword evidence="4" id="KW-0808">Transferase</keyword>
<keyword evidence="5" id="KW-0479">Metal-binding</keyword>
<evidence type="ECO:0000313" key="10">
    <source>
        <dbReference type="Proteomes" id="UP000826195"/>
    </source>
</evidence>
<evidence type="ECO:0000256" key="7">
    <source>
        <dbReference type="ARBA" id="ARBA00022833"/>
    </source>
</evidence>
<keyword evidence="7" id="KW-0862">Zinc</keyword>
<evidence type="ECO:0000259" key="8">
    <source>
        <dbReference type="Pfam" id="PF00432"/>
    </source>
</evidence>
<comment type="similarity">
    <text evidence="2">Belongs to the protein prenyltransferase subunit beta family.</text>
</comment>
<dbReference type="GO" id="GO:0046872">
    <property type="term" value="F:metal ion binding"/>
    <property type="evidence" value="ECO:0007669"/>
    <property type="project" value="UniProtKB-KW"/>
</dbReference>
<dbReference type="EMBL" id="JAHXZJ010000375">
    <property type="protein sequence ID" value="KAH0559186.1"/>
    <property type="molecule type" value="Genomic_DNA"/>
</dbReference>
<keyword evidence="10" id="KW-1185">Reference proteome</keyword>
<evidence type="ECO:0000256" key="3">
    <source>
        <dbReference type="ARBA" id="ARBA00022602"/>
    </source>
</evidence>
<evidence type="ECO:0000256" key="2">
    <source>
        <dbReference type="ARBA" id="ARBA00010497"/>
    </source>
</evidence>
<evidence type="ECO:0000256" key="6">
    <source>
        <dbReference type="ARBA" id="ARBA00022737"/>
    </source>
</evidence>
<dbReference type="InterPro" id="IPR001330">
    <property type="entry name" value="Prenyltrans"/>
</dbReference>
<dbReference type="InterPro" id="IPR045089">
    <property type="entry name" value="PGGT1B-like"/>
</dbReference>
<gene>
    <name evidence="9" type="ORF">KQX54_001055</name>
</gene>
<comment type="caution">
    <text evidence="9">The sequence shown here is derived from an EMBL/GenBank/DDBJ whole genome shotgun (WGS) entry which is preliminary data.</text>
</comment>
<dbReference type="PANTHER" id="PTHR11774">
    <property type="entry name" value="GERANYLGERANYL TRANSFERASE TYPE BETA SUBUNIT"/>
    <property type="match status" value="1"/>
</dbReference>
<reference evidence="9 10" key="1">
    <citation type="journal article" date="2021" name="J. Hered.">
        <title>A chromosome-level genome assembly of the parasitoid wasp, Cotesia glomerata (Hymenoptera: Braconidae).</title>
        <authorList>
            <person name="Pinto B.J."/>
            <person name="Weis J.J."/>
            <person name="Gamble T."/>
            <person name="Ode P.J."/>
            <person name="Paul R."/>
            <person name="Zaspel J.M."/>
        </authorList>
    </citation>
    <scope>NUCLEOTIDE SEQUENCE [LARGE SCALE GENOMIC DNA]</scope>
    <source>
        <strain evidence="9">CgM1</strain>
    </source>
</reference>
<evidence type="ECO:0000256" key="4">
    <source>
        <dbReference type="ARBA" id="ARBA00022679"/>
    </source>
</evidence>
<keyword evidence="3" id="KW-0637">Prenyltransferase</keyword>
<sequence length="83" mass="9333">MLDAGHFIDPDENRKFILSTQDASIGGFAKFYDTRADPLHTYLGLCGLSLMGEPGLLPMNAALNVSNRVYKHLKEIHKKWKTN</sequence>
<evidence type="ECO:0000313" key="9">
    <source>
        <dbReference type="EMBL" id="KAH0559186.1"/>
    </source>
</evidence>
<protein>
    <recommendedName>
        <fullName evidence="8">Prenyltransferase alpha-alpha toroid domain-containing protein</fullName>
    </recommendedName>
</protein>